<accession>A0A4U2Y282</accession>
<keyword evidence="3" id="KW-1185">Reference proteome</keyword>
<dbReference type="SMART" id="SM00530">
    <property type="entry name" value="HTH_XRE"/>
    <property type="match status" value="1"/>
</dbReference>
<dbReference type="Pfam" id="PF01381">
    <property type="entry name" value="HTH_3"/>
    <property type="match status" value="1"/>
</dbReference>
<dbReference type="EMBL" id="SZNK01000001">
    <property type="protein sequence ID" value="TKI54528.1"/>
    <property type="molecule type" value="Genomic_DNA"/>
</dbReference>
<dbReference type="OrthoDB" id="2306294at2"/>
<dbReference type="Gene3D" id="1.10.260.40">
    <property type="entry name" value="lambda repressor-like DNA-binding domains"/>
    <property type="match status" value="1"/>
</dbReference>
<dbReference type="AlphaFoldDB" id="A0A4U2Y282"/>
<dbReference type="InterPro" id="IPR010982">
    <property type="entry name" value="Lambda_DNA-bd_dom_sf"/>
</dbReference>
<feature type="domain" description="HTH cro/C1-type" evidence="1">
    <location>
        <begin position="11"/>
        <end position="65"/>
    </location>
</feature>
<protein>
    <submittedName>
        <fullName evidence="2">Helix-turn-helix transcriptional regulator</fullName>
    </submittedName>
</protein>
<name>A0A4U2Y282_9BACL</name>
<organism evidence="2 3">
    <name type="scientific">Brevibacillus antibioticus</name>
    <dbReference type="NCBI Taxonomy" id="2570228"/>
    <lineage>
        <taxon>Bacteria</taxon>
        <taxon>Bacillati</taxon>
        <taxon>Bacillota</taxon>
        <taxon>Bacilli</taxon>
        <taxon>Bacillales</taxon>
        <taxon>Paenibacillaceae</taxon>
        <taxon>Brevibacillus</taxon>
    </lineage>
</organism>
<dbReference type="RefSeq" id="WP_137027965.1">
    <property type="nucleotide sequence ID" value="NZ_SZNK01000001.1"/>
</dbReference>
<evidence type="ECO:0000313" key="3">
    <source>
        <dbReference type="Proteomes" id="UP000307841"/>
    </source>
</evidence>
<dbReference type="Proteomes" id="UP000307841">
    <property type="component" value="Unassembled WGS sequence"/>
</dbReference>
<evidence type="ECO:0000259" key="1">
    <source>
        <dbReference type="PROSITE" id="PS50943"/>
    </source>
</evidence>
<gene>
    <name evidence="2" type="ORF">E8L90_03200</name>
</gene>
<comment type="caution">
    <text evidence="2">The sequence shown here is derived from an EMBL/GenBank/DDBJ whole genome shotgun (WGS) entry which is preliminary data.</text>
</comment>
<proteinExistence type="predicted"/>
<dbReference type="CDD" id="cd00093">
    <property type="entry name" value="HTH_XRE"/>
    <property type="match status" value="1"/>
</dbReference>
<dbReference type="SUPFAM" id="SSF47413">
    <property type="entry name" value="lambda repressor-like DNA-binding domains"/>
    <property type="match status" value="1"/>
</dbReference>
<sequence>MKIRLKDQGYFEELLIRKGHSKRSFAEAANIGQVTALQIANGDRNPSPRIAKRITEALEVEFDEIFVIEKPACSKA</sequence>
<reference evidence="2 3" key="1">
    <citation type="submission" date="2019-04" db="EMBL/GenBank/DDBJ databases">
        <title>Whole genome sequencing of Brevibacillus sp. TGS2-1.</title>
        <authorList>
            <person name="Choi A."/>
        </authorList>
    </citation>
    <scope>NUCLEOTIDE SEQUENCE [LARGE SCALE GENOMIC DNA]</scope>
    <source>
        <strain evidence="2 3">TGS2-1</strain>
    </source>
</reference>
<dbReference type="PROSITE" id="PS50943">
    <property type="entry name" value="HTH_CROC1"/>
    <property type="match status" value="1"/>
</dbReference>
<evidence type="ECO:0000313" key="2">
    <source>
        <dbReference type="EMBL" id="TKI54528.1"/>
    </source>
</evidence>
<dbReference type="InterPro" id="IPR001387">
    <property type="entry name" value="Cro/C1-type_HTH"/>
</dbReference>
<dbReference type="GO" id="GO:0003677">
    <property type="term" value="F:DNA binding"/>
    <property type="evidence" value="ECO:0007669"/>
    <property type="project" value="InterPro"/>
</dbReference>